<dbReference type="InterPro" id="IPR038718">
    <property type="entry name" value="SNF2-like_sf"/>
</dbReference>
<comment type="similarity">
    <text evidence="2">Belongs to the SNF2/RAD54 helicase family. RAD16 subfamily.</text>
</comment>
<name>A0A834HG99_RHOSS</name>
<keyword evidence="13" id="KW-0943">RNA-mediated gene silencing</keyword>
<dbReference type="InterPro" id="IPR001841">
    <property type="entry name" value="Znf_RING"/>
</dbReference>
<feature type="compositionally biased region" description="Polar residues" evidence="17">
    <location>
        <begin position="104"/>
        <end position="113"/>
    </location>
</feature>
<evidence type="ECO:0000256" key="2">
    <source>
        <dbReference type="ARBA" id="ARBA00008438"/>
    </source>
</evidence>
<evidence type="ECO:0000256" key="10">
    <source>
        <dbReference type="ARBA" id="ARBA00022853"/>
    </source>
</evidence>
<keyword evidence="8" id="KW-0862">Zinc</keyword>
<keyword evidence="9" id="KW-0067">ATP-binding</keyword>
<evidence type="ECO:0000256" key="13">
    <source>
        <dbReference type="ARBA" id="ARBA00023158"/>
    </source>
</evidence>
<dbReference type="SMART" id="SM00487">
    <property type="entry name" value="DEXDc"/>
    <property type="match status" value="1"/>
</dbReference>
<feature type="compositionally biased region" description="Polar residues" evidence="17">
    <location>
        <begin position="124"/>
        <end position="139"/>
    </location>
</feature>
<feature type="region of interest" description="Disordered" evidence="17">
    <location>
        <begin position="104"/>
        <end position="141"/>
    </location>
</feature>
<evidence type="ECO:0000256" key="1">
    <source>
        <dbReference type="ARBA" id="ARBA00004123"/>
    </source>
</evidence>
<dbReference type="Proteomes" id="UP000626092">
    <property type="component" value="Unassembled WGS sequence"/>
</dbReference>
<dbReference type="InterPro" id="IPR018957">
    <property type="entry name" value="Znf_C3HC4_RING-type"/>
</dbReference>
<dbReference type="InterPro" id="IPR027417">
    <property type="entry name" value="P-loop_NTPase"/>
</dbReference>
<evidence type="ECO:0000256" key="5">
    <source>
        <dbReference type="ARBA" id="ARBA00022771"/>
    </source>
</evidence>
<dbReference type="GO" id="GO:0008270">
    <property type="term" value="F:zinc ion binding"/>
    <property type="evidence" value="ECO:0007669"/>
    <property type="project" value="UniProtKB-KW"/>
</dbReference>
<dbReference type="InterPro" id="IPR001650">
    <property type="entry name" value="Helicase_C-like"/>
</dbReference>
<feature type="region of interest" description="Disordered" evidence="17">
    <location>
        <begin position="162"/>
        <end position="192"/>
    </location>
</feature>
<feature type="compositionally biased region" description="Polar residues" evidence="17">
    <location>
        <begin position="1239"/>
        <end position="1252"/>
    </location>
</feature>
<keyword evidence="15" id="KW-0539">Nucleus</keyword>
<keyword evidence="6" id="KW-0378">Hydrolase</keyword>
<accession>A0A834HG99</accession>
<dbReference type="InterPro" id="IPR013083">
    <property type="entry name" value="Znf_RING/FYVE/PHD"/>
</dbReference>
<keyword evidence="12" id="KW-0238">DNA-binding</keyword>
<protein>
    <recommendedName>
        <fullName evidence="23">Helicase-like transcription factor CHR28</fullName>
    </recommendedName>
</protein>
<dbReference type="PANTHER" id="PTHR45626:SF16">
    <property type="entry name" value="ATP-DEPENDENT HELICASE ULS1"/>
    <property type="match status" value="1"/>
</dbReference>
<evidence type="ECO:0000259" key="18">
    <source>
        <dbReference type="PROSITE" id="PS50089"/>
    </source>
</evidence>
<evidence type="ECO:0000256" key="15">
    <source>
        <dbReference type="ARBA" id="ARBA00023242"/>
    </source>
</evidence>
<keyword evidence="7" id="KW-0347">Helicase</keyword>
<evidence type="ECO:0000256" key="12">
    <source>
        <dbReference type="ARBA" id="ARBA00023125"/>
    </source>
</evidence>
<dbReference type="GO" id="GO:0008094">
    <property type="term" value="F:ATP-dependent activity, acting on DNA"/>
    <property type="evidence" value="ECO:0007669"/>
    <property type="project" value="TreeGrafter"/>
</dbReference>
<feature type="domain" description="Helicase C-terminal" evidence="20">
    <location>
        <begin position="1277"/>
        <end position="1431"/>
    </location>
</feature>
<evidence type="ECO:0000256" key="3">
    <source>
        <dbReference type="ARBA" id="ARBA00022723"/>
    </source>
</evidence>
<keyword evidence="10" id="KW-0156">Chromatin regulator</keyword>
<dbReference type="InterPro" id="IPR049730">
    <property type="entry name" value="SNF2/RAD54-like_C"/>
</dbReference>
<dbReference type="GO" id="GO:0016787">
    <property type="term" value="F:hydrolase activity"/>
    <property type="evidence" value="ECO:0007669"/>
    <property type="project" value="UniProtKB-KW"/>
</dbReference>
<feature type="domain" description="RING-type" evidence="18">
    <location>
        <begin position="1134"/>
        <end position="1173"/>
    </location>
</feature>
<dbReference type="CDD" id="cd18008">
    <property type="entry name" value="DEXDc_SHPRH-like"/>
    <property type="match status" value="1"/>
</dbReference>
<dbReference type="PROSITE" id="PS51194">
    <property type="entry name" value="HELICASE_CTER"/>
    <property type="match status" value="1"/>
</dbReference>
<dbReference type="GO" id="GO:0080188">
    <property type="term" value="P:gene silencing by siRNA-directed DNA methylation"/>
    <property type="evidence" value="ECO:0007669"/>
    <property type="project" value="UniProtKB-ARBA"/>
</dbReference>
<dbReference type="SMART" id="SM00490">
    <property type="entry name" value="HELICc"/>
    <property type="match status" value="1"/>
</dbReference>
<dbReference type="PROSITE" id="PS50089">
    <property type="entry name" value="ZF_RING_2"/>
    <property type="match status" value="1"/>
</dbReference>
<dbReference type="GO" id="GO:0005634">
    <property type="term" value="C:nucleus"/>
    <property type="evidence" value="ECO:0007669"/>
    <property type="project" value="UniProtKB-SubCell"/>
</dbReference>
<dbReference type="InterPro" id="IPR017907">
    <property type="entry name" value="Znf_RING_CS"/>
</dbReference>
<feature type="compositionally biased region" description="Basic and acidic residues" evidence="17">
    <location>
        <begin position="871"/>
        <end position="882"/>
    </location>
</feature>
<evidence type="ECO:0000313" key="21">
    <source>
        <dbReference type="EMBL" id="KAF7150579.1"/>
    </source>
</evidence>
<dbReference type="GO" id="GO:0006281">
    <property type="term" value="P:DNA repair"/>
    <property type="evidence" value="ECO:0007669"/>
    <property type="project" value="TreeGrafter"/>
</dbReference>
<proteinExistence type="inferred from homology"/>
<dbReference type="SUPFAM" id="SSF57850">
    <property type="entry name" value="RING/U-box"/>
    <property type="match status" value="1"/>
</dbReference>
<dbReference type="PROSITE" id="PS00518">
    <property type="entry name" value="ZF_RING_1"/>
    <property type="match status" value="1"/>
</dbReference>
<dbReference type="Pfam" id="PF00097">
    <property type="entry name" value="zf-C3HC4"/>
    <property type="match status" value="1"/>
</dbReference>
<dbReference type="Pfam" id="PF00176">
    <property type="entry name" value="SNF2-rel_dom"/>
    <property type="match status" value="1"/>
</dbReference>
<comment type="caution">
    <text evidence="21">The sequence shown here is derived from an EMBL/GenBank/DDBJ whole genome shotgun (WGS) entry which is preliminary data.</text>
</comment>
<evidence type="ECO:0000256" key="6">
    <source>
        <dbReference type="ARBA" id="ARBA00022801"/>
    </source>
</evidence>
<dbReference type="GO" id="GO:0003677">
    <property type="term" value="F:DNA binding"/>
    <property type="evidence" value="ECO:0007669"/>
    <property type="project" value="UniProtKB-KW"/>
</dbReference>
<feature type="region of interest" description="Disordered" evidence="17">
    <location>
        <begin position="871"/>
        <end position="911"/>
    </location>
</feature>
<organism evidence="21 22">
    <name type="scientific">Rhododendron simsii</name>
    <name type="common">Sims's rhododendron</name>
    <dbReference type="NCBI Taxonomy" id="118357"/>
    <lineage>
        <taxon>Eukaryota</taxon>
        <taxon>Viridiplantae</taxon>
        <taxon>Streptophyta</taxon>
        <taxon>Embryophyta</taxon>
        <taxon>Tracheophyta</taxon>
        <taxon>Spermatophyta</taxon>
        <taxon>Magnoliopsida</taxon>
        <taxon>eudicotyledons</taxon>
        <taxon>Gunneridae</taxon>
        <taxon>Pentapetalae</taxon>
        <taxon>asterids</taxon>
        <taxon>Ericales</taxon>
        <taxon>Ericaceae</taxon>
        <taxon>Ericoideae</taxon>
        <taxon>Rhodoreae</taxon>
        <taxon>Rhododendron</taxon>
    </lineage>
</organism>
<dbReference type="InterPro" id="IPR000330">
    <property type="entry name" value="SNF2_N"/>
</dbReference>
<keyword evidence="5 16" id="KW-0863">Zinc-finger</keyword>
<dbReference type="OrthoDB" id="448448at2759"/>
<keyword evidence="3" id="KW-0479">Metal-binding</keyword>
<feature type="compositionally biased region" description="Polar residues" evidence="17">
    <location>
        <begin position="165"/>
        <end position="175"/>
    </location>
</feature>
<evidence type="ECO:0000256" key="11">
    <source>
        <dbReference type="ARBA" id="ARBA00023015"/>
    </source>
</evidence>
<evidence type="ECO:0000256" key="14">
    <source>
        <dbReference type="ARBA" id="ARBA00023163"/>
    </source>
</evidence>
<feature type="region of interest" description="Disordered" evidence="17">
    <location>
        <begin position="1239"/>
        <end position="1271"/>
    </location>
</feature>
<evidence type="ECO:0000256" key="4">
    <source>
        <dbReference type="ARBA" id="ARBA00022741"/>
    </source>
</evidence>
<dbReference type="Gene3D" id="3.30.40.10">
    <property type="entry name" value="Zinc/RING finger domain, C3HC4 (zinc finger)"/>
    <property type="match status" value="1"/>
</dbReference>
<dbReference type="SMART" id="SM00184">
    <property type="entry name" value="RING"/>
    <property type="match status" value="1"/>
</dbReference>
<dbReference type="FunFam" id="3.40.50.10810:FF:000068">
    <property type="entry name" value="SNF2 domain-containing protein / helicase domain-containing protein / zinc finger protein-like protein"/>
    <property type="match status" value="1"/>
</dbReference>
<comment type="subcellular location">
    <subcellularLocation>
        <location evidence="1">Nucleus</location>
    </subcellularLocation>
</comment>
<evidence type="ECO:0000256" key="8">
    <source>
        <dbReference type="ARBA" id="ARBA00022833"/>
    </source>
</evidence>
<dbReference type="Pfam" id="PF00271">
    <property type="entry name" value="Helicase_C"/>
    <property type="match status" value="1"/>
</dbReference>
<dbReference type="CDD" id="cd18793">
    <property type="entry name" value="SF2_C_SNF"/>
    <property type="match status" value="1"/>
</dbReference>
<evidence type="ECO:0000259" key="19">
    <source>
        <dbReference type="PROSITE" id="PS51192"/>
    </source>
</evidence>
<feature type="domain" description="Helicase ATP-binding" evidence="19">
    <location>
        <begin position="706"/>
        <end position="980"/>
    </location>
</feature>
<dbReference type="InterPro" id="IPR050628">
    <property type="entry name" value="SNF2_RAD54_helicase_TF"/>
</dbReference>
<evidence type="ECO:0008006" key="23">
    <source>
        <dbReference type="Google" id="ProtNLM"/>
    </source>
</evidence>
<evidence type="ECO:0000256" key="9">
    <source>
        <dbReference type="ARBA" id="ARBA00022840"/>
    </source>
</evidence>
<dbReference type="SUPFAM" id="SSF52540">
    <property type="entry name" value="P-loop containing nucleoside triphosphate hydrolases"/>
    <property type="match status" value="2"/>
</dbReference>
<dbReference type="GO" id="GO:0005524">
    <property type="term" value="F:ATP binding"/>
    <property type="evidence" value="ECO:0007669"/>
    <property type="project" value="UniProtKB-KW"/>
</dbReference>
<dbReference type="InterPro" id="IPR014001">
    <property type="entry name" value="Helicase_ATP-bd"/>
</dbReference>
<dbReference type="Gene3D" id="3.40.50.300">
    <property type="entry name" value="P-loop containing nucleotide triphosphate hydrolases"/>
    <property type="match status" value="1"/>
</dbReference>
<keyword evidence="11" id="KW-0805">Transcription regulation</keyword>
<dbReference type="EMBL" id="WJXA01000002">
    <property type="protein sequence ID" value="KAF7150579.1"/>
    <property type="molecule type" value="Genomic_DNA"/>
</dbReference>
<dbReference type="GO" id="GO:0004386">
    <property type="term" value="F:helicase activity"/>
    <property type="evidence" value="ECO:0007669"/>
    <property type="project" value="UniProtKB-KW"/>
</dbReference>
<evidence type="ECO:0000256" key="16">
    <source>
        <dbReference type="PROSITE-ProRule" id="PRU00175"/>
    </source>
</evidence>
<evidence type="ECO:0000256" key="7">
    <source>
        <dbReference type="ARBA" id="ARBA00022806"/>
    </source>
</evidence>
<sequence>MLMAADDRSDLWQQTIDIDDDDDLSIDIDSLWEILGESPPDPGPLQLKNHVEDHDMIRFYCEVEMHMRISSEESGIRCSLVCDISRTMFRYRNQSLQFWNSDGSYKSSDNVGQRDNPGDLSGGKVQQGQSPSDSGNNEHSILGLDKRLPELELTSSFGDGLPGSLTFSPSHNSEAPDSRMGTPDDSFESAGNSVTFDHEKQGLPAQSGSPASCSGSLADWMLPASCRHSSIAGSNGVIQSALSYGRDYREETQNEIPNCSAAFSFTAGVANDASDFREVLDSNQLKSETEFHLGHSEGDTYSQHGSLHAFMGKPELETSMMGIDALLPWALHDGFNLPYMPSSDEMATYIEGELEELPNQTSLVQGATVSEAEEVKAVGSVFAELMTNEPDVSGLNVNCKSYNLLSPTRGDSFGTTHDITKSKKAFLPTFTPTLPNMSTINPMVCVKDEKNDESVLALRRGYDVKLLPPNLPSNSSEKLLFHAKDEKEDLLIASKRVRHHLDNNYSLDAKSLEKPHVQPYTSMKMMGYDDIECELIQPKSMETHISNFSCQTIQSNFKGNSYCVDDDEDICIIEDISAPSRSNLWSMNRKALVTPQHWTTETQNRNHLSGEKQEEFRRRAQEEFRQYEKAVLARKEQHEKGKVGDPLNPMGMGGVKPRANEERLIVQVVLQDLSQPKTEASPPDGLLAVPLLRHQRIALSWMVQKETASIPCSGGILADDQGLGKTISTIALILKERAPSSRAGPDHLKHSEMETLNLDEDDDYVSGVDGPKQDVESIQVLGNGLSQKKRDTFVQIKGRPAAGTLVVCPTSVLRQWAEELLNKVTKKANLSVLVYHGGNRTKDPCELAKYDVVLTTYSIVSMEVPKQPLVDKDDAEIGRQESHVVSSSRKRKYPPTSGKRSAKDKEGMDNGMFESSARPLARVGWFRVVLDEAQSIKNHKTQVARACWGLRAKRRWCLSGTPIQNAVDDLYSYFRFLRHDLYGVYKSFCSMIKVPISKNPINGYKKLQAVLRTIMLRRTKGTLLDGEPIINLPPKSIELKKVEFTDEERDFYCRLEADSRAQFAEYVAEGTVKQNYVNILLMLLRLRQACDHPLLIRGYNSSSAWRSTVEKAKKLPREKQVCLLNCLEASLAICGICNDPPEDAVVTSCGHVFCNQCVSEHLTGDDNQCPTTNCKAQLSVSSLFSRETLKCSLSEQPAQDSILDCSGSEVSDKLEPGSWSHSFDSSKIKAALEVLQSLSKPSDCTPRPWSSESIEDGNTRPENSSDPLFSGSDFVKGSNDLIRVAGEKAIVFSQWTRMLDLLETGLIKSSIEYRRLDGTMSITARDKAVKDFNTLPEVSVMIMSLKAASLGLNMVAACHVLLLDLWWNPTTEDQAIDRAHRIGQTRPVTVLRLTVKDTVEDRILALQQKKREMVASAFGEDESGNRQTRLTAEDLNFLFMS</sequence>
<evidence type="ECO:0000313" key="22">
    <source>
        <dbReference type="Proteomes" id="UP000626092"/>
    </source>
</evidence>
<reference evidence="21" key="1">
    <citation type="submission" date="2019-11" db="EMBL/GenBank/DDBJ databases">
        <authorList>
            <person name="Liu Y."/>
            <person name="Hou J."/>
            <person name="Li T.-Q."/>
            <person name="Guan C.-H."/>
            <person name="Wu X."/>
            <person name="Wu H.-Z."/>
            <person name="Ling F."/>
            <person name="Zhang R."/>
            <person name="Shi X.-G."/>
            <person name="Ren J.-P."/>
            <person name="Chen E.-F."/>
            <person name="Sun J.-M."/>
        </authorList>
    </citation>
    <scope>NUCLEOTIDE SEQUENCE</scope>
    <source>
        <strain evidence="21">Adult_tree_wgs_1</strain>
        <tissue evidence="21">Leaves</tissue>
    </source>
</reference>
<keyword evidence="4" id="KW-0547">Nucleotide-binding</keyword>
<evidence type="ECO:0000259" key="20">
    <source>
        <dbReference type="PROSITE" id="PS51194"/>
    </source>
</evidence>
<keyword evidence="22" id="KW-1185">Reference proteome</keyword>
<dbReference type="FunFam" id="3.40.50.10810:FF:000071">
    <property type="entry name" value="SNF2 domain-containing protein / helicase domain-containing protein / zinc finger protein-like protein"/>
    <property type="match status" value="1"/>
</dbReference>
<dbReference type="Gene3D" id="3.40.50.10810">
    <property type="entry name" value="Tandem AAA-ATPase domain"/>
    <property type="match status" value="3"/>
</dbReference>
<keyword evidence="14" id="KW-0804">Transcription</keyword>
<gene>
    <name evidence="21" type="ORF">RHSIM_Rhsim02G0122200</name>
</gene>
<evidence type="ECO:0000256" key="17">
    <source>
        <dbReference type="SAM" id="MobiDB-lite"/>
    </source>
</evidence>
<dbReference type="PROSITE" id="PS51192">
    <property type="entry name" value="HELICASE_ATP_BIND_1"/>
    <property type="match status" value="1"/>
</dbReference>
<dbReference type="PANTHER" id="PTHR45626">
    <property type="entry name" value="TRANSCRIPTION TERMINATION FACTOR 2-RELATED"/>
    <property type="match status" value="1"/>
</dbReference>